<dbReference type="SMART" id="SM00279">
    <property type="entry name" value="HhH2"/>
    <property type="match status" value="1"/>
</dbReference>
<keyword evidence="8" id="KW-0540">Nuclease</keyword>
<dbReference type="EMBL" id="JBHTMC010000010">
    <property type="protein sequence ID" value="MFD1263132.1"/>
    <property type="molecule type" value="Genomic_DNA"/>
</dbReference>
<dbReference type="GO" id="GO:0003887">
    <property type="term" value="F:DNA-directed DNA polymerase activity"/>
    <property type="evidence" value="ECO:0007669"/>
    <property type="project" value="UniProtKB-EC"/>
</dbReference>
<evidence type="ECO:0000256" key="1">
    <source>
        <dbReference type="ARBA" id="ARBA00007705"/>
    </source>
</evidence>
<evidence type="ECO:0000256" key="16">
    <source>
        <dbReference type="NCBIfam" id="TIGR00593"/>
    </source>
</evidence>
<dbReference type="InterPro" id="IPR002562">
    <property type="entry name" value="3'-5'_exonuclease_dom"/>
</dbReference>
<evidence type="ECO:0000256" key="14">
    <source>
        <dbReference type="ARBA" id="ARBA00023204"/>
    </source>
</evidence>
<feature type="domain" description="DNA-directed DNA polymerase family A palm" evidence="21">
    <location>
        <begin position="723"/>
        <end position="929"/>
    </location>
</feature>
<dbReference type="Gene3D" id="1.10.150.20">
    <property type="entry name" value="5' to 3' exonuclease, C-terminal subdomain"/>
    <property type="match status" value="2"/>
</dbReference>
<dbReference type="InterPro" id="IPR018320">
    <property type="entry name" value="DNA_polymerase_1"/>
</dbReference>
<accession>A0ABW3WAT8</accession>
<dbReference type="NCBIfam" id="TIGR00593">
    <property type="entry name" value="pola"/>
    <property type="match status" value="1"/>
</dbReference>
<dbReference type="InterPro" id="IPR043502">
    <property type="entry name" value="DNA/RNA_pol_sf"/>
</dbReference>
<dbReference type="InterPro" id="IPR036397">
    <property type="entry name" value="RNaseH_sf"/>
</dbReference>
<dbReference type="PANTHER" id="PTHR10133">
    <property type="entry name" value="DNA POLYMERASE I"/>
    <property type="match status" value="1"/>
</dbReference>
<keyword evidence="6 17" id="KW-0548">Nucleotidyltransferase</keyword>
<dbReference type="InterPro" id="IPR001098">
    <property type="entry name" value="DNA-dir_DNA_pol_A_palm_dom"/>
</dbReference>
<keyword evidence="9 17" id="KW-0227">DNA damage</keyword>
<keyword evidence="11 17" id="KW-0269">Exonuclease</keyword>
<evidence type="ECO:0000259" key="21">
    <source>
        <dbReference type="SMART" id="SM00482"/>
    </source>
</evidence>
<evidence type="ECO:0000313" key="23">
    <source>
        <dbReference type="Proteomes" id="UP001597158"/>
    </source>
</evidence>
<evidence type="ECO:0000256" key="10">
    <source>
        <dbReference type="ARBA" id="ARBA00022801"/>
    </source>
</evidence>
<keyword evidence="23" id="KW-1185">Reference proteome</keyword>
<dbReference type="InterPro" id="IPR036279">
    <property type="entry name" value="5-3_exonuclease_C_sf"/>
</dbReference>
<evidence type="ECO:0000256" key="15">
    <source>
        <dbReference type="ARBA" id="ARBA00049244"/>
    </source>
</evidence>
<dbReference type="InterPro" id="IPR020046">
    <property type="entry name" value="5-3_exonucl_a-hlix_arch_N"/>
</dbReference>
<keyword evidence="14 17" id="KW-0234">DNA repair</keyword>
<sequence length="965" mass="105141">MPTLLLVDGSSYLYRAFHALPDLRNSQGEPTGAIRGVLSMLRRLESDYKAEFRACVFDAKGKTFRDDWYPEYKSHRPPMPDDLRAQIVPLHEAVQAEGWPLLAVEGVEADDVIGTLTRQALERGWEVVISTGDKDLTQLVRPGVQWVNTMSEEVLDSAGVEAKFGVPPERIVDYLALVGDTVDNVPGVEKCGPKTAVKWLTEYGTLDNLVANADKVGGKVGENLRRHLDFLPLGKKLVTVATDVELPVTLDELPARADDKVALRALYERFEFRGWLKDLDAGAASVAASKAATEARRFDGQGSRGQAPGDVAFDPSRLAPLPRSSHPQGFSVGAAPAASLFGDGEGEEQLAAGAAPTGGVAGAHRSGYVTILDWPGFDAWLAKISAAALTAFDTETTCLNPMAAQLVGMSFAVEPGEAAYLPLAHRASDAPAQLPLNEVLDKLRPWLESDQHAKLGQNLKYDAHVLANHGIALRGIAHDTLLESYVLESDKPHDMDSLAKRHLGLATIPYTEVCGKGAKQIGFDEVAIDRATEYAAEDADVTLRLHRHLHPQLQGTAALDALYRDIEMPVLGVLQRMERTGVLIDPFLLSQHSEELGRRLHDLEREAHDLAGQPFNLGSPKQLGEILFGKLGLPVVKKTATGQPSTDEEVLEKLAEDYPLPKLLLEHRSLAKLKSTYADKLPRMVNPKTGRVHTSFSQATAVTGRLSSSEPNLQNIPIRTPEGRRIRAAFIAPREHLIVSADYSQIELRIMAHLSDDARLLEAFAQGEDVHRATAGEVFGVAPAEVTSEQRRYAKVINFGLIYGMSAHGLAKNLGIERAAAQSWIDRYFARYPGVAAYMDRTRAEAREQGYVETVFGRRLYLPDIRASQAGRRAGAERAAINAPMQGTAADLIKKAMIATDAWLAASGLKSRLVLQVHDELVLEVPKPELDTIRAELPKLMGGVAELKVPLLVEVGAGDNWDEAH</sequence>
<name>A0ABW3WAT8_9RHOO</name>
<evidence type="ECO:0000313" key="22">
    <source>
        <dbReference type="EMBL" id="MFD1263132.1"/>
    </source>
</evidence>
<dbReference type="SMART" id="SM00482">
    <property type="entry name" value="POLAc"/>
    <property type="match status" value="1"/>
</dbReference>
<dbReference type="CDD" id="cd09898">
    <property type="entry name" value="H3TH_53EXO"/>
    <property type="match status" value="1"/>
</dbReference>
<dbReference type="Gene3D" id="3.30.70.370">
    <property type="match status" value="1"/>
</dbReference>
<dbReference type="InterPro" id="IPR002298">
    <property type="entry name" value="DNA_polymerase_A"/>
</dbReference>
<dbReference type="Pfam" id="PF01612">
    <property type="entry name" value="DNA_pol_A_exo1"/>
    <property type="match status" value="1"/>
</dbReference>
<dbReference type="NCBIfam" id="NF004397">
    <property type="entry name" value="PRK05755.1"/>
    <property type="match status" value="1"/>
</dbReference>
<evidence type="ECO:0000256" key="2">
    <source>
        <dbReference type="ARBA" id="ARBA00011541"/>
    </source>
</evidence>
<proteinExistence type="inferred from homology"/>
<comment type="catalytic activity">
    <reaction evidence="15 17">
        <text>DNA(n) + a 2'-deoxyribonucleoside 5'-triphosphate = DNA(n+1) + diphosphate</text>
        <dbReference type="Rhea" id="RHEA:22508"/>
        <dbReference type="Rhea" id="RHEA-COMP:17339"/>
        <dbReference type="Rhea" id="RHEA-COMP:17340"/>
        <dbReference type="ChEBI" id="CHEBI:33019"/>
        <dbReference type="ChEBI" id="CHEBI:61560"/>
        <dbReference type="ChEBI" id="CHEBI:173112"/>
        <dbReference type="EC" id="2.7.7.7"/>
    </reaction>
</comment>
<dbReference type="EC" id="2.7.7.7" evidence="3 16"/>
<gene>
    <name evidence="17 22" type="primary">polA</name>
    <name evidence="22" type="ORF">ACFQ4M_06005</name>
</gene>
<dbReference type="InterPro" id="IPR012337">
    <property type="entry name" value="RNaseH-like_sf"/>
</dbReference>
<dbReference type="Gene3D" id="1.20.1060.10">
    <property type="entry name" value="Taq DNA Polymerase, Chain T, domain 4"/>
    <property type="match status" value="1"/>
</dbReference>
<organism evidence="22 23">
    <name type="scientific">Thauera mechernichensis</name>
    <dbReference type="NCBI Taxonomy" id="82788"/>
    <lineage>
        <taxon>Bacteria</taxon>
        <taxon>Pseudomonadati</taxon>
        <taxon>Pseudomonadota</taxon>
        <taxon>Betaproteobacteria</taxon>
        <taxon>Rhodocyclales</taxon>
        <taxon>Zoogloeaceae</taxon>
        <taxon>Thauera</taxon>
    </lineage>
</organism>
<dbReference type="SUPFAM" id="SSF47807">
    <property type="entry name" value="5' to 3' exonuclease, C-terminal subdomain"/>
    <property type="match status" value="1"/>
</dbReference>
<evidence type="ECO:0000256" key="11">
    <source>
        <dbReference type="ARBA" id="ARBA00022839"/>
    </source>
</evidence>
<keyword evidence="5 17" id="KW-0808">Transferase</keyword>
<evidence type="ECO:0000256" key="17">
    <source>
        <dbReference type="RuleBase" id="RU004460"/>
    </source>
</evidence>
<evidence type="ECO:0000256" key="6">
    <source>
        <dbReference type="ARBA" id="ARBA00022695"/>
    </source>
</evidence>
<dbReference type="InterPro" id="IPR020045">
    <property type="entry name" value="DNA_polI_H3TH"/>
</dbReference>
<evidence type="ECO:0000256" key="4">
    <source>
        <dbReference type="ARBA" id="ARBA00020311"/>
    </source>
</evidence>
<dbReference type="InterPro" id="IPR019760">
    <property type="entry name" value="DNA-dir_DNA_pol_A_CS"/>
</dbReference>
<evidence type="ECO:0000256" key="9">
    <source>
        <dbReference type="ARBA" id="ARBA00022763"/>
    </source>
</evidence>
<keyword evidence="13 17" id="KW-0238">DNA-binding</keyword>
<dbReference type="InterPro" id="IPR002421">
    <property type="entry name" value="5-3_exonuclease"/>
</dbReference>
<dbReference type="PANTHER" id="PTHR10133:SF27">
    <property type="entry name" value="DNA POLYMERASE NU"/>
    <property type="match status" value="1"/>
</dbReference>
<reference evidence="23" key="1">
    <citation type="journal article" date="2019" name="Int. J. Syst. Evol. Microbiol.">
        <title>The Global Catalogue of Microorganisms (GCM) 10K type strain sequencing project: providing services to taxonomists for standard genome sequencing and annotation.</title>
        <authorList>
            <consortium name="The Broad Institute Genomics Platform"/>
            <consortium name="The Broad Institute Genome Sequencing Center for Infectious Disease"/>
            <person name="Wu L."/>
            <person name="Ma J."/>
        </authorList>
    </citation>
    <scope>NUCLEOTIDE SEQUENCE [LARGE SCALE GENOMIC DNA]</scope>
    <source>
        <strain evidence="23">CCUG 48884</strain>
    </source>
</reference>
<dbReference type="Gene3D" id="3.30.420.10">
    <property type="entry name" value="Ribonuclease H-like superfamily/Ribonuclease H"/>
    <property type="match status" value="1"/>
</dbReference>
<dbReference type="PROSITE" id="PS00447">
    <property type="entry name" value="DNA_POLYMERASE_A"/>
    <property type="match status" value="1"/>
</dbReference>
<comment type="caution">
    <text evidence="22">The sequence shown here is derived from an EMBL/GenBank/DDBJ whole genome shotgun (WGS) entry which is preliminary data.</text>
</comment>
<feature type="domain" description="3'-5' exonuclease" evidence="19">
    <location>
        <begin position="368"/>
        <end position="554"/>
    </location>
</feature>
<keyword evidence="12 17" id="KW-0239">DNA-directed DNA polymerase</keyword>
<evidence type="ECO:0000259" key="19">
    <source>
        <dbReference type="SMART" id="SM00474"/>
    </source>
</evidence>
<protein>
    <recommendedName>
        <fullName evidence="4 16">DNA polymerase I</fullName>
        <ecNumber evidence="3 16">2.7.7.7</ecNumber>
    </recommendedName>
</protein>
<evidence type="ECO:0000256" key="8">
    <source>
        <dbReference type="ARBA" id="ARBA00022722"/>
    </source>
</evidence>
<dbReference type="Pfam" id="PF02739">
    <property type="entry name" value="5_3_exonuc_N"/>
    <property type="match status" value="1"/>
</dbReference>
<comment type="similarity">
    <text evidence="1 17">Belongs to the DNA polymerase type-A family.</text>
</comment>
<dbReference type="Pfam" id="PF01367">
    <property type="entry name" value="5_3_exonuc"/>
    <property type="match status" value="1"/>
</dbReference>
<evidence type="ECO:0000256" key="18">
    <source>
        <dbReference type="SAM" id="MobiDB-lite"/>
    </source>
</evidence>
<keyword evidence="7 17" id="KW-0235">DNA replication</keyword>
<dbReference type="PRINTS" id="PR00868">
    <property type="entry name" value="DNAPOLI"/>
</dbReference>
<evidence type="ECO:0000256" key="5">
    <source>
        <dbReference type="ARBA" id="ARBA00022679"/>
    </source>
</evidence>
<dbReference type="Pfam" id="PF00476">
    <property type="entry name" value="DNA_pol_A"/>
    <property type="match status" value="1"/>
</dbReference>
<comment type="function">
    <text evidence="17">In addition to polymerase activity, this DNA polymerase exhibits 3'-5' and 5'-3' exonuclease activity.</text>
</comment>
<dbReference type="Gene3D" id="3.40.50.1010">
    <property type="entry name" value="5'-nuclease"/>
    <property type="match status" value="1"/>
</dbReference>
<dbReference type="CDD" id="cd09859">
    <property type="entry name" value="PIN_53EXO"/>
    <property type="match status" value="1"/>
</dbReference>
<dbReference type="InterPro" id="IPR008918">
    <property type="entry name" value="HhH2"/>
</dbReference>
<dbReference type="RefSeq" id="WP_277833673.1">
    <property type="nucleotide sequence ID" value="NZ_JARQZE010000009.1"/>
</dbReference>
<evidence type="ECO:0000259" key="20">
    <source>
        <dbReference type="SMART" id="SM00475"/>
    </source>
</evidence>
<evidence type="ECO:0000256" key="3">
    <source>
        <dbReference type="ARBA" id="ARBA00012417"/>
    </source>
</evidence>
<keyword evidence="10 17" id="KW-0378">Hydrolase</keyword>
<feature type="domain" description="5'-3' exonuclease" evidence="20">
    <location>
        <begin position="1"/>
        <end position="256"/>
    </location>
</feature>
<dbReference type="InterPro" id="IPR029060">
    <property type="entry name" value="PIN-like_dom_sf"/>
</dbReference>
<evidence type="ECO:0000256" key="12">
    <source>
        <dbReference type="ARBA" id="ARBA00022932"/>
    </source>
</evidence>
<dbReference type="SUPFAM" id="SSF88723">
    <property type="entry name" value="PIN domain-like"/>
    <property type="match status" value="1"/>
</dbReference>
<comment type="subunit">
    <text evidence="2">Single-chain monomer with multiple functions.</text>
</comment>
<dbReference type="SUPFAM" id="SSF53098">
    <property type="entry name" value="Ribonuclease H-like"/>
    <property type="match status" value="1"/>
</dbReference>
<dbReference type="SMART" id="SM00475">
    <property type="entry name" value="53EXOc"/>
    <property type="match status" value="1"/>
</dbReference>
<dbReference type="SUPFAM" id="SSF56672">
    <property type="entry name" value="DNA/RNA polymerases"/>
    <property type="match status" value="1"/>
</dbReference>
<dbReference type="SMART" id="SM00474">
    <property type="entry name" value="35EXOc"/>
    <property type="match status" value="1"/>
</dbReference>
<dbReference type="Proteomes" id="UP001597158">
    <property type="component" value="Unassembled WGS sequence"/>
</dbReference>
<dbReference type="CDD" id="cd06139">
    <property type="entry name" value="DNA_polA_I_Ecoli_like_exo"/>
    <property type="match status" value="1"/>
</dbReference>
<evidence type="ECO:0000256" key="13">
    <source>
        <dbReference type="ARBA" id="ARBA00023125"/>
    </source>
</evidence>
<evidence type="ECO:0000256" key="7">
    <source>
        <dbReference type="ARBA" id="ARBA00022705"/>
    </source>
</evidence>
<feature type="region of interest" description="Disordered" evidence="18">
    <location>
        <begin position="295"/>
        <end position="318"/>
    </location>
</feature>
<dbReference type="CDD" id="cd08637">
    <property type="entry name" value="DNA_pol_A_pol_I_C"/>
    <property type="match status" value="1"/>
</dbReference>